<gene>
    <name evidence="1" type="ORF">PG994_011507</name>
</gene>
<reference evidence="1 2" key="1">
    <citation type="submission" date="2023-01" db="EMBL/GenBank/DDBJ databases">
        <title>Analysis of 21 Apiospora genomes using comparative genomics revels a genus with tremendous synthesis potential of carbohydrate active enzymes and secondary metabolites.</title>
        <authorList>
            <person name="Sorensen T."/>
        </authorList>
    </citation>
    <scope>NUCLEOTIDE SEQUENCE [LARGE SCALE GENOMIC DNA]</scope>
    <source>
        <strain evidence="1 2">CBS 135458</strain>
    </source>
</reference>
<evidence type="ECO:0000313" key="1">
    <source>
        <dbReference type="EMBL" id="KAK8049777.1"/>
    </source>
</evidence>
<sequence length="63" mass="7064">MQVNWIAGSLQMGFSRAPGGLACVDTPEGQRIAPSRFLIARVQELAMYAEHAEHAEAQIWWYC</sequence>
<keyword evidence="2" id="KW-1185">Reference proteome</keyword>
<organism evidence="1 2">
    <name type="scientific">Apiospora phragmitis</name>
    <dbReference type="NCBI Taxonomy" id="2905665"/>
    <lineage>
        <taxon>Eukaryota</taxon>
        <taxon>Fungi</taxon>
        <taxon>Dikarya</taxon>
        <taxon>Ascomycota</taxon>
        <taxon>Pezizomycotina</taxon>
        <taxon>Sordariomycetes</taxon>
        <taxon>Xylariomycetidae</taxon>
        <taxon>Amphisphaeriales</taxon>
        <taxon>Apiosporaceae</taxon>
        <taxon>Apiospora</taxon>
    </lineage>
</organism>
<accession>A0ABR1TTB3</accession>
<dbReference type="GeneID" id="92095979"/>
<dbReference type="RefSeq" id="XP_066712026.1">
    <property type="nucleotide sequence ID" value="XM_066862916.1"/>
</dbReference>
<protein>
    <submittedName>
        <fullName evidence="1">Uncharacterized protein</fullName>
    </submittedName>
</protein>
<name>A0ABR1TTB3_9PEZI</name>
<dbReference type="Proteomes" id="UP001480595">
    <property type="component" value="Unassembled WGS sequence"/>
</dbReference>
<proteinExistence type="predicted"/>
<comment type="caution">
    <text evidence="1">The sequence shown here is derived from an EMBL/GenBank/DDBJ whole genome shotgun (WGS) entry which is preliminary data.</text>
</comment>
<dbReference type="EMBL" id="JAQQWL010000011">
    <property type="protein sequence ID" value="KAK8049777.1"/>
    <property type="molecule type" value="Genomic_DNA"/>
</dbReference>
<evidence type="ECO:0000313" key="2">
    <source>
        <dbReference type="Proteomes" id="UP001480595"/>
    </source>
</evidence>